<comment type="caution">
    <text evidence="6">The sequence shown here is derived from an EMBL/GenBank/DDBJ whole genome shotgun (WGS) entry which is preliminary data.</text>
</comment>
<evidence type="ECO:0000256" key="1">
    <source>
        <dbReference type="ARBA" id="ARBA00001946"/>
    </source>
</evidence>
<proteinExistence type="inferred from homology"/>
<dbReference type="InterPro" id="IPR024810">
    <property type="entry name" value="MAB21L/cGLR"/>
</dbReference>
<dbReference type="AlphaFoldDB" id="A0A9X0DAD5"/>
<dbReference type="PANTHER" id="PTHR10656">
    <property type="entry name" value="CELL FATE DETERMINING PROTEIN MAB21-RELATED"/>
    <property type="match status" value="1"/>
</dbReference>
<sequence>MAAVDHLSGHSIISLNEALQNHLDGGGFQVMDDLSNQIFPSVFSALKNCLYKPLRKHPLYREVEFIWTGSTAEGVNIPNFERGGDGKPHLEFEMDILCVFRDIKIGRSADSPAILMKQEDTSQGYFVVFLNDQEYRKRWAQFSIAPSDPKRKGEMYLNPLLIVEDLYKQIEHIFGQIPLLRERFQLEFNPPAVTLTMSLDFQKITINCDMVVALELPSVCLPKEYPSWIKVHGQPSWLSDESFGKVQQEHLHLVGKCSPKGQPKVEWRLSFSVIELFLMQEIALQCPTAITCYRVLKQVRFWHLKCPDILHSYHLKMLFYQACHRSPLTSWTDDNFAANLLGLLDDLFHCLATQSLPSYFIPGCNLIKGVHSDFLLTLLQKLSQVRKDPIKNITNLKDKLLSSIEHGVQRHPPQESLFCSGTAPAPPTPSLNGLFLLFSGRGMERLPEQNNLS</sequence>
<evidence type="ECO:0008006" key="8">
    <source>
        <dbReference type="Google" id="ProtNLM"/>
    </source>
</evidence>
<reference evidence="6" key="1">
    <citation type="submission" date="2023-01" db="EMBL/GenBank/DDBJ databases">
        <title>Genome assembly of the deep-sea coral Lophelia pertusa.</title>
        <authorList>
            <person name="Herrera S."/>
            <person name="Cordes E."/>
        </authorList>
    </citation>
    <scope>NUCLEOTIDE SEQUENCE</scope>
    <source>
        <strain evidence="6">USNM1676648</strain>
        <tissue evidence="6">Polyp</tissue>
    </source>
</reference>
<keyword evidence="7" id="KW-1185">Reference proteome</keyword>
<name>A0A9X0DAD5_9CNID</name>
<dbReference type="Pfam" id="PF20266">
    <property type="entry name" value="Mab-21_C"/>
    <property type="match status" value="1"/>
</dbReference>
<gene>
    <name evidence="6" type="ORF">OS493_006221</name>
</gene>
<dbReference type="OrthoDB" id="269173at2759"/>
<evidence type="ECO:0000313" key="7">
    <source>
        <dbReference type="Proteomes" id="UP001163046"/>
    </source>
</evidence>
<keyword evidence="3" id="KW-0547">Nucleotide-binding</keyword>
<dbReference type="Gene3D" id="3.30.460.90">
    <property type="match status" value="1"/>
</dbReference>
<dbReference type="GO" id="GO:0005524">
    <property type="term" value="F:ATP binding"/>
    <property type="evidence" value="ECO:0007669"/>
    <property type="project" value="UniProtKB-KW"/>
</dbReference>
<organism evidence="6 7">
    <name type="scientific">Desmophyllum pertusum</name>
    <dbReference type="NCBI Taxonomy" id="174260"/>
    <lineage>
        <taxon>Eukaryota</taxon>
        <taxon>Metazoa</taxon>
        <taxon>Cnidaria</taxon>
        <taxon>Anthozoa</taxon>
        <taxon>Hexacorallia</taxon>
        <taxon>Scleractinia</taxon>
        <taxon>Caryophylliina</taxon>
        <taxon>Caryophylliidae</taxon>
        <taxon>Desmophyllum</taxon>
    </lineage>
</organism>
<dbReference type="InterPro" id="IPR046906">
    <property type="entry name" value="Mab-21_HhH/H2TH-like"/>
</dbReference>
<accession>A0A9X0DAD5</accession>
<evidence type="ECO:0000259" key="5">
    <source>
        <dbReference type="Pfam" id="PF20266"/>
    </source>
</evidence>
<protein>
    <recommendedName>
        <fullName evidence="8">Mab-21-like HhH/H2TH-like domain-containing protein</fullName>
    </recommendedName>
</protein>
<dbReference type="PANTHER" id="PTHR10656:SF69">
    <property type="entry name" value="MAB-21-LIKE HHH_H2TH-LIKE DOMAIN-CONTAINING PROTEIN"/>
    <property type="match status" value="1"/>
</dbReference>
<dbReference type="InterPro" id="IPR046903">
    <property type="entry name" value="Mab-21-like_nuc_Trfase"/>
</dbReference>
<evidence type="ECO:0000256" key="3">
    <source>
        <dbReference type="ARBA" id="ARBA00022840"/>
    </source>
</evidence>
<evidence type="ECO:0000259" key="4">
    <source>
        <dbReference type="Pfam" id="PF03281"/>
    </source>
</evidence>
<dbReference type="SMART" id="SM01265">
    <property type="entry name" value="Mab-21"/>
    <property type="match status" value="1"/>
</dbReference>
<comment type="similarity">
    <text evidence="2">Belongs to the mab-21 family.</text>
</comment>
<dbReference type="GO" id="GO:0016779">
    <property type="term" value="F:nucleotidyltransferase activity"/>
    <property type="evidence" value="ECO:0007669"/>
    <property type="project" value="UniProtKB-ARBA"/>
</dbReference>
<dbReference type="Pfam" id="PF03281">
    <property type="entry name" value="Mab-21"/>
    <property type="match status" value="1"/>
</dbReference>
<comment type="cofactor">
    <cofactor evidence="1">
        <name>Mg(2+)</name>
        <dbReference type="ChEBI" id="CHEBI:18420"/>
    </cofactor>
</comment>
<evidence type="ECO:0000256" key="2">
    <source>
        <dbReference type="ARBA" id="ARBA00008307"/>
    </source>
</evidence>
<dbReference type="Proteomes" id="UP001163046">
    <property type="component" value="Unassembled WGS sequence"/>
</dbReference>
<dbReference type="Gene3D" id="1.10.1410.40">
    <property type="match status" value="1"/>
</dbReference>
<keyword evidence="3" id="KW-0067">ATP-binding</keyword>
<feature type="domain" description="Mab-21-like nucleotidyltransferase" evidence="4">
    <location>
        <begin position="116"/>
        <end position="280"/>
    </location>
</feature>
<feature type="domain" description="Mab-21-like HhH/H2TH-like" evidence="5">
    <location>
        <begin position="291"/>
        <end position="383"/>
    </location>
</feature>
<dbReference type="EMBL" id="MU825398">
    <property type="protein sequence ID" value="KAJ7393252.1"/>
    <property type="molecule type" value="Genomic_DNA"/>
</dbReference>
<evidence type="ECO:0000313" key="6">
    <source>
        <dbReference type="EMBL" id="KAJ7393252.1"/>
    </source>
</evidence>